<name>A0A263BYJ2_9BACI</name>
<reference evidence="2 3" key="2">
    <citation type="submission" date="2017-09" db="EMBL/GenBank/DDBJ databases">
        <title>Bacillus patelloidae sp. nov., isolated from the intestinal tract of a marine limpet.</title>
        <authorList>
            <person name="Liu R."/>
            <person name="Dong C."/>
            <person name="Shao Z."/>
        </authorList>
    </citation>
    <scope>NUCLEOTIDE SEQUENCE [LARGE SCALE GENOMIC DNA]</scope>
    <source>
        <strain evidence="2 3">SA5d-4</strain>
    </source>
</reference>
<feature type="transmembrane region" description="Helical" evidence="1">
    <location>
        <begin position="6"/>
        <end position="23"/>
    </location>
</feature>
<keyword evidence="1" id="KW-1133">Transmembrane helix</keyword>
<keyword evidence="3" id="KW-1185">Reference proteome</keyword>
<comment type="caution">
    <text evidence="2">The sequence shown here is derived from an EMBL/GenBank/DDBJ whole genome shotgun (WGS) entry which is preliminary data.</text>
</comment>
<dbReference type="AlphaFoldDB" id="A0A263BYJ2"/>
<proteinExistence type="predicted"/>
<keyword evidence="1" id="KW-0472">Membrane</keyword>
<dbReference type="Proteomes" id="UP000217083">
    <property type="component" value="Unassembled WGS sequence"/>
</dbReference>
<accession>A0A263BYJ2</accession>
<keyword evidence="1" id="KW-0812">Transmembrane</keyword>
<sequence length="124" mass="14153">MKTRNIIITVSVLLNVVLGVLFYNETIKKGPDDVGLFFKSAVQVENYVRAKTLIDEGRQEYISDETLKAVHEVMSAGTSFKTYQLLEFDNGEMVLLNLHNNTPDRKYKIQDVVIVPDELKSIFK</sequence>
<reference evidence="3" key="1">
    <citation type="submission" date="2017-08" db="EMBL/GenBank/DDBJ databases">
        <authorList>
            <person name="Huang Z."/>
        </authorList>
    </citation>
    <scope>NUCLEOTIDE SEQUENCE [LARGE SCALE GENOMIC DNA]</scope>
    <source>
        <strain evidence="3">SA5d-4</strain>
    </source>
</reference>
<evidence type="ECO:0000313" key="3">
    <source>
        <dbReference type="Proteomes" id="UP000217083"/>
    </source>
</evidence>
<dbReference type="RefSeq" id="WP_094921970.1">
    <property type="nucleotide sequence ID" value="NZ_NPIA01000001.1"/>
</dbReference>
<gene>
    <name evidence="2" type="ORF">CIB95_03725</name>
</gene>
<dbReference type="EMBL" id="NPIA01000001">
    <property type="protein sequence ID" value="OZM58688.1"/>
    <property type="molecule type" value="Genomic_DNA"/>
</dbReference>
<evidence type="ECO:0000256" key="1">
    <source>
        <dbReference type="SAM" id="Phobius"/>
    </source>
</evidence>
<organism evidence="2 3">
    <name type="scientific">Lottiidibacillus patelloidae</name>
    <dbReference type="NCBI Taxonomy" id="2670334"/>
    <lineage>
        <taxon>Bacteria</taxon>
        <taxon>Bacillati</taxon>
        <taxon>Bacillota</taxon>
        <taxon>Bacilli</taxon>
        <taxon>Bacillales</taxon>
        <taxon>Bacillaceae</taxon>
        <taxon>Lottiidibacillus</taxon>
    </lineage>
</organism>
<protein>
    <submittedName>
        <fullName evidence="2">Uncharacterized protein</fullName>
    </submittedName>
</protein>
<evidence type="ECO:0000313" key="2">
    <source>
        <dbReference type="EMBL" id="OZM58688.1"/>
    </source>
</evidence>